<feature type="region of interest" description="Disordered" evidence="1">
    <location>
        <begin position="300"/>
        <end position="394"/>
    </location>
</feature>
<protein>
    <submittedName>
        <fullName evidence="2">DUF2213 domain-containing protein</fullName>
    </submittedName>
</protein>
<reference evidence="2 3" key="1">
    <citation type="journal article" date="2019" name="Int. J. Syst. Evol. Microbiol.">
        <title>The Global Catalogue of Microorganisms (GCM) 10K type strain sequencing project: providing services to taxonomists for standard genome sequencing and annotation.</title>
        <authorList>
            <consortium name="The Broad Institute Genomics Platform"/>
            <consortium name="The Broad Institute Genome Sequencing Center for Infectious Disease"/>
            <person name="Wu L."/>
            <person name="Ma J."/>
        </authorList>
    </citation>
    <scope>NUCLEOTIDE SEQUENCE [LARGE SCALE GENOMIC DNA]</scope>
    <source>
        <strain evidence="2 3">CGMCC 1.12543</strain>
    </source>
</reference>
<proteinExistence type="predicted"/>
<feature type="compositionally biased region" description="Low complexity" evidence="1">
    <location>
        <begin position="1"/>
        <end position="15"/>
    </location>
</feature>
<gene>
    <name evidence="2" type="ORF">ACFPYI_20965</name>
</gene>
<name>A0ABD5RUH8_9EURY</name>
<dbReference type="RefSeq" id="WP_247421973.1">
    <property type="nucleotide sequence ID" value="NZ_JALLGW010000008.1"/>
</dbReference>
<accession>A0ABD5RUH8</accession>
<dbReference type="EMBL" id="JBHSQH010000006">
    <property type="protein sequence ID" value="MFC5973804.1"/>
    <property type="molecule type" value="Genomic_DNA"/>
</dbReference>
<keyword evidence="3" id="KW-1185">Reference proteome</keyword>
<feature type="compositionally biased region" description="Basic and acidic residues" evidence="1">
    <location>
        <begin position="378"/>
        <end position="394"/>
    </location>
</feature>
<evidence type="ECO:0000256" key="1">
    <source>
        <dbReference type="SAM" id="MobiDB-lite"/>
    </source>
</evidence>
<evidence type="ECO:0000313" key="2">
    <source>
        <dbReference type="EMBL" id="MFC5973804.1"/>
    </source>
</evidence>
<feature type="compositionally biased region" description="Basic and acidic residues" evidence="1">
    <location>
        <begin position="354"/>
        <end position="364"/>
    </location>
</feature>
<organism evidence="2 3">
    <name type="scientific">Halomarina salina</name>
    <dbReference type="NCBI Taxonomy" id="1872699"/>
    <lineage>
        <taxon>Archaea</taxon>
        <taxon>Methanobacteriati</taxon>
        <taxon>Methanobacteriota</taxon>
        <taxon>Stenosarchaea group</taxon>
        <taxon>Halobacteria</taxon>
        <taxon>Halobacteriales</taxon>
        <taxon>Natronomonadaceae</taxon>
        <taxon>Halomarina</taxon>
    </lineage>
</organism>
<dbReference type="InterPro" id="IPR016913">
    <property type="entry name" value="UCP029215"/>
</dbReference>
<feature type="region of interest" description="Disordered" evidence="1">
    <location>
        <begin position="1"/>
        <end position="22"/>
    </location>
</feature>
<dbReference type="Proteomes" id="UP001596099">
    <property type="component" value="Unassembled WGS sequence"/>
</dbReference>
<comment type="caution">
    <text evidence="2">The sequence shown here is derived from an EMBL/GenBank/DDBJ whole genome shotgun (WGS) entry which is preliminary data.</text>
</comment>
<feature type="compositionally biased region" description="Low complexity" evidence="1">
    <location>
        <begin position="211"/>
        <end position="235"/>
    </location>
</feature>
<feature type="region of interest" description="Disordered" evidence="1">
    <location>
        <begin position="201"/>
        <end position="258"/>
    </location>
</feature>
<dbReference type="Pfam" id="PF09979">
    <property type="entry name" value="DUF2213"/>
    <property type="match status" value="1"/>
</dbReference>
<evidence type="ECO:0000313" key="3">
    <source>
        <dbReference type="Proteomes" id="UP001596099"/>
    </source>
</evidence>
<feature type="compositionally biased region" description="Polar residues" evidence="1">
    <location>
        <begin position="329"/>
        <end position="343"/>
    </location>
</feature>
<sequence>MSASSGPASASTSSADGGPFRRETEGGVEFLVAPVVAQREGVYAYRSASGRPTYEFVPGDELTSNAADWEGQPLLLRHPEVDGTTTTTGHPNAAPTTVGEFRSASEHSTDDALAGEVWIHAEEIGRHNGDLRRYVDDVRGGAYGEVSTSYVPRMDSTSGQYDGQRYDAIQRDLKPDHLALLPDAVGNCDVESMQCGVGRFNGRSDLRANHHPNSSPTNSPSSPSTMSDNSTSSTDAVSSTPARRQLAAESDLPSEYVEDMPESRVFELVDAIDDARRTLRANSSITPHGKNAQALLEIAEEVSPRSNGEEKETEMPTAGMGNRDESRPRGNSSMRSRQPSVTLSPAAKLRNEKKRAEQAEENRTNRGNGTATPAGYEGFKRRQAEKNPWDRRDR</sequence>
<dbReference type="AlphaFoldDB" id="A0ABD5RUH8"/>